<organism evidence="2 3">
    <name type="scientific">Silvibacterium dinghuense</name>
    <dbReference type="NCBI Taxonomy" id="1560006"/>
    <lineage>
        <taxon>Bacteria</taxon>
        <taxon>Pseudomonadati</taxon>
        <taxon>Acidobacteriota</taxon>
        <taxon>Terriglobia</taxon>
        <taxon>Terriglobales</taxon>
        <taxon>Acidobacteriaceae</taxon>
        <taxon>Silvibacterium</taxon>
    </lineage>
</organism>
<name>A0A4Q1S9X1_9BACT</name>
<sequence length="126" mass="14477">MSLLWSWLEIISRCIEIALLILVGVVAVAVGFAVRAEKRTRQQMREAARQSRCVRCGALLGEEALALADAEWAKMRDELDRSHFYRRYRMVRTWRAICPGCGARYSYQEATRAFVLLPDEPPRESS</sequence>
<accession>A0A4Q1S9X1</accession>
<reference evidence="2 3" key="1">
    <citation type="journal article" date="2016" name="Int. J. Syst. Evol. Microbiol.">
        <title>Acidipila dinghuensis sp. nov., an acidobacterium isolated from forest soil.</title>
        <authorList>
            <person name="Jiang Y.W."/>
            <person name="Wang J."/>
            <person name="Chen M.H."/>
            <person name="Lv Y.Y."/>
            <person name="Qiu L.H."/>
        </authorList>
    </citation>
    <scope>NUCLEOTIDE SEQUENCE [LARGE SCALE GENOMIC DNA]</scope>
    <source>
        <strain evidence="2 3">DHOF10</strain>
    </source>
</reference>
<keyword evidence="3" id="KW-1185">Reference proteome</keyword>
<proteinExistence type="predicted"/>
<dbReference type="EMBL" id="SDMK01000004">
    <property type="protein sequence ID" value="RXS93863.1"/>
    <property type="molecule type" value="Genomic_DNA"/>
</dbReference>
<dbReference type="AlphaFoldDB" id="A0A4Q1S9X1"/>
<evidence type="ECO:0000313" key="2">
    <source>
        <dbReference type="EMBL" id="RXS93863.1"/>
    </source>
</evidence>
<protein>
    <submittedName>
        <fullName evidence="2">Uncharacterized protein</fullName>
    </submittedName>
</protein>
<dbReference type="RefSeq" id="WP_129209711.1">
    <property type="nucleotide sequence ID" value="NZ_BMGU01000002.1"/>
</dbReference>
<gene>
    <name evidence="2" type="ORF">ESZ00_17655</name>
</gene>
<evidence type="ECO:0000313" key="3">
    <source>
        <dbReference type="Proteomes" id="UP000290253"/>
    </source>
</evidence>
<keyword evidence="1" id="KW-0812">Transmembrane</keyword>
<dbReference type="Proteomes" id="UP000290253">
    <property type="component" value="Unassembled WGS sequence"/>
</dbReference>
<comment type="caution">
    <text evidence="2">The sequence shown here is derived from an EMBL/GenBank/DDBJ whole genome shotgun (WGS) entry which is preliminary data.</text>
</comment>
<keyword evidence="1" id="KW-1133">Transmembrane helix</keyword>
<keyword evidence="1" id="KW-0472">Membrane</keyword>
<evidence type="ECO:0000256" key="1">
    <source>
        <dbReference type="SAM" id="Phobius"/>
    </source>
</evidence>
<feature type="transmembrane region" description="Helical" evidence="1">
    <location>
        <begin position="15"/>
        <end position="34"/>
    </location>
</feature>